<dbReference type="RefSeq" id="WP_062370552.1">
    <property type="nucleotide sequence ID" value="NZ_CP007140.1"/>
</dbReference>
<sequence length="279" mass="31162">MKCLVVGHLVIDRIVRKDKEELRIGGGAYYSALALSSFCDVKVITSVGKDFPREWIEELTERGIAVEVLPSAESTSYELRYLDGNRRKLRLLSRAKPIASVNAEGFDLVVLNPVADEIPPALVSRLAEKHFVATDVQGFIREPIPGPLRLKPIDGSFLRGVRVLHSDINEFEYVKGLNPSEVEVFLLSDGPNPGTAYLRGKAYSFEPLRVDVPESTGAGDVFLASFAYFYRRCPFVQALKRAAAFTALFLERRDFDIPDEEVGKTAMRVRVSKLISQRL</sequence>
<dbReference type="PANTHER" id="PTHR46566:SF2">
    <property type="entry name" value="ATP-DEPENDENT 6-PHOSPHOFRUCTOKINASE ISOZYME 2"/>
    <property type="match status" value="1"/>
</dbReference>
<dbReference type="OrthoDB" id="26949at2157"/>
<organism evidence="1 2">
    <name type="scientific">Thermococcus guaymasensis DSM 11113</name>
    <dbReference type="NCBI Taxonomy" id="1432656"/>
    <lineage>
        <taxon>Archaea</taxon>
        <taxon>Methanobacteriati</taxon>
        <taxon>Methanobacteriota</taxon>
        <taxon>Thermococci</taxon>
        <taxon>Thermococcales</taxon>
        <taxon>Thermococcaceae</taxon>
        <taxon>Thermococcus</taxon>
    </lineage>
</organism>
<dbReference type="KEGG" id="tgy:X802_02055"/>
<dbReference type="EMBL" id="CP007140">
    <property type="protein sequence ID" value="AJC71102.1"/>
    <property type="molecule type" value="Genomic_DNA"/>
</dbReference>
<name>A0A0X1KIN6_9EURY</name>
<keyword evidence="1" id="KW-0808">Transferase</keyword>
<evidence type="ECO:0000313" key="2">
    <source>
        <dbReference type="Proteomes" id="UP000062043"/>
    </source>
</evidence>
<keyword evidence="1" id="KW-0418">Kinase</keyword>
<accession>A0A0X1KIN6</accession>
<dbReference type="SUPFAM" id="SSF53613">
    <property type="entry name" value="Ribokinase-like"/>
    <property type="match status" value="1"/>
</dbReference>
<dbReference type="STRING" id="1432656.X802_02055"/>
<dbReference type="GO" id="GO:0016301">
    <property type="term" value="F:kinase activity"/>
    <property type="evidence" value="ECO:0007669"/>
    <property type="project" value="UniProtKB-KW"/>
</dbReference>
<dbReference type="Gene3D" id="3.40.1190.20">
    <property type="match status" value="1"/>
</dbReference>
<dbReference type="AlphaFoldDB" id="A0A0X1KIN6"/>
<gene>
    <name evidence="1" type="ORF">X802_02055</name>
</gene>
<dbReference type="Proteomes" id="UP000062043">
    <property type="component" value="Chromosome"/>
</dbReference>
<proteinExistence type="predicted"/>
<reference evidence="1 2" key="1">
    <citation type="submission" date="2014-01" db="EMBL/GenBank/DDBJ databases">
        <title>Genome sequencing of Thermococcus guaymasensis.</title>
        <authorList>
            <person name="Zhang X."/>
            <person name="Alvare G."/>
            <person name="Fristensky B."/>
            <person name="Chen L."/>
            <person name="Suen T."/>
            <person name="Chen Q."/>
            <person name="Ma K."/>
        </authorList>
    </citation>
    <scope>NUCLEOTIDE SEQUENCE [LARGE SCALE GENOMIC DNA]</scope>
    <source>
        <strain evidence="1 2">DSM 11113</strain>
    </source>
</reference>
<protein>
    <submittedName>
        <fullName evidence="1">Carbohydrate kinase</fullName>
    </submittedName>
</protein>
<evidence type="ECO:0000313" key="1">
    <source>
        <dbReference type="EMBL" id="AJC71102.1"/>
    </source>
</evidence>
<keyword evidence="2" id="KW-1185">Reference proteome</keyword>
<dbReference type="PANTHER" id="PTHR46566">
    <property type="entry name" value="1-PHOSPHOFRUCTOKINASE-RELATED"/>
    <property type="match status" value="1"/>
</dbReference>
<dbReference type="PATRIC" id="fig|1432656.3.peg.401"/>
<dbReference type="GeneID" id="27134442"/>
<dbReference type="InterPro" id="IPR029056">
    <property type="entry name" value="Ribokinase-like"/>
</dbReference>